<dbReference type="RefSeq" id="WP_110314920.1">
    <property type="nucleotide sequence ID" value="NZ_QJJU01000002.1"/>
</dbReference>
<dbReference type="AlphaFoldDB" id="A0A318HM91"/>
<evidence type="ECO:0000313" key="2">
    <source>
        <dbReference type="EMBL" id="PXX12296.1"/>
    </source>
</evidence>
<dbReference type="EMBL" id="QJJU01000002">
    <property type="protein sequence ID" value="PXX12296.1"/>
    <property type="molecule type" value="Genomic_DNA"/>
</dbReference>
<sequence length="136" mass="13340">MFGNAVKIVPAALAAVAVPAIGLVTAPLAAAVDAQALVGSWAGAPVLGGLGDCGTGAGVIAFSPNGVYRYVAGSDGCGMVMIDGRYELQSDGGVLQLSADECGDPGCPPGPTTVTVSATGPDTIVLNGQPYLRKHD</sequence>
<organism evidence="2 3">
    <name type="scientific">Mycolicibacterium moriokaense</name>
    <dbReference type="NCBI Taxonomy" id="39691"/>
    <lineage>
        <taxon>Bacteria</taxon>
        <taxon>Bacillati</taxon>
        <taxon>Actinomycetota</taxon>
        <taxon>Actinomycetes</taxon>
        <taxon>Mycobacteriales</taxon>
        <taxon>Mycobacteriaceae</taxon>
        <taxon>Mycolicibacterium</taxon>
    </lineage>
</organism>
<evidence type="ECO:0000313" key="3">
    <source>
        <dbReference type="Proteomes" id="UP000247781"/>
    </source>
</evidence>
<feature type="chain" id="PRO_5038786680" evidence="1">
    <location>
        <begin position="31"/>
        <end position="136"/>
    </location>
</feature>
<protein>
    <submittedName>
        <fullName evidence="2">Uncharacterized protein</fullName>
    </submittedName>
</protein>
<dbReference type="Proteomes" id="UP000247781">
    <property type="component" value="Unassembled WGS sequence"/>
</dbReference>
<proteinExistence type="predicted"/>
<reference evidence="2 3" key="2">
    <citation type="submission" date="2018-06" db="EMBL/GenBank/DDBJ databases">
        <title>Sequencing of bacterial isolates from soil warming experiment in Harvard Forest, Massachusetts, USA.</title>
        <authorList>
            <person name="Deangelis K.PhD."/>
        </authorList>
    </citation>
    <scope>NUCLEOTIDE SEQUENCE [LARGE SCALE GENOMIC DNA]</scope>
    <source>
        <strain evidence="2 3">GAS496</strain>
    </source>
</reference>
<reference evidence="3" key="1">
    <citation type="submission" date="2018-05" db="EMBL/GenBank/DDBJ databases">
        <authorList>
            <person name="Deangelis K."/>
            <person name="Huntemann M."/>
            <person name="Clum A."/>
            <person name="Pillay M."/>
            <person name="Palaniappan K."/>
            <person name="Varghese N."/>
            <person name="Mikhailova N."/>
            <person name="Stamatis D."/>
            <person name="Reddy T."/>
            <person name="Daum C."/>
            <person name="Shapiro N."/>
            <person name="Ivanova N."/>
            <person name="Kyrpides N."/>
            <person name="Woyke T."/>
        </authorList>
    </citation>
    <scope>NUCLEOTIDE SEQUENCE [LARGE SCALE GENOMIC DNA]</scope>
    <source>
        <strain evidence="3">GAS496</strain>
    </source>
</reference>
<keyword evidence="3" id="KW-1185">Reference proteome</keyword>
<keyword evidence="1" id="KW-0732">Signal</keyword>
<feature type="signal peptide" evidence="1">
    <location>
        <begin position="1"/>
        <end position="30"/>
    </location>
</feature>
<name>A0A318HM91_9MYCO</name>
<evidence type="ECO:0000256" key="1">
    <source>
        <dbReference type="SAM" id="SignalP"/>
    </source>
</evidence>
<accession>A0A318HM91</accession>
<comment type="caution">
    <text evidence="2">The sequence shown here is derived from an EMBL/GenBank/DDBJ whole genome shotgun (WGS) entry which is preliminary data.</text>
</comment>
<gene>
    <name evidence="2" type="ORF">C8E89_102421</name>
</gene>